<dbReference type="OrthoDB" id="1079385at2"/>
<keyword evidence="2" id="KW-1185">Reference proteome</keyword>
<proteinExistence type="predicted"/>
<protein>
    <recommendedName>
        <fullName evidence="3">Methyltransferase</fullName>
    </recommendedName>
</protein>
<evidence type="ECO:0000313" key="1">
    <source>
        <dbReference type="EMBL" id="SLN36749.1"/>
    </source>
</evidence>
<accession>A0A1Y5SBC8</accession>
<dbReference type="RefSeq" id="WP_085836039.1">
    <property type="nucleotide sequence ID" value="NZ_FWFS01000004.1"/>
</dbReference>
<dbReference type="Proteomes" id="UP000193862">
    <property type="component" value="Unassembled WGS sequence"/>
</dbReference>
<organism evidence="1 2">
    <name type="scientific">Aquimixticola soesokkakensis</name>
    <dbReference type="NCBI Taxonomy" id="1519096"/>
    <lineage>
        <taxon>Bacteria</taxon>
        <taxon>Pseudomonadati</taxon>
        <taxon>Pseudomonadota</taxon>
        <taxon>Alphaproteobacteria</taxon>
        <taxon>Rhodobacterales</taxon>
        <taxon>Paracoccaceae</taxon>
        <taxon>Aquimixticola</taxon>
    </lineage>
</organism>
<evidence type="ECO:0000313" key="2">
    <source>
        <dbReference type="Proteomes" id="UP000193862"/>
    </source>
</evidence>
<gene>
    <name evidence="1" type="ORF">AQS8620_01316</name>
</gene>
<dbReference type="EMBL" id="FWFS01000004">
    <property type="protein sequence ID" value="SLN36749.1"/>
    <property type="molecule type" value="Genomic_DNA"/>
</dbReference>
<sequence>MSGPNRSTAVMQRRVEAHDSLDDFPTPPWATRALCAFLIAEGFDLSGLCREPAANRGHMVRPLGEYFAHVEASDIHDYGAGFAQGDYLFGAEPDPVDWTITNPPFRLAEQFIARACATSREGCAFLVRAAFLEGVGRYQRLFSVNPPAVVLQFSERVVMHKGRLAPEGSTATAYAWLIWLSGFEGAPRMAWVPPCRKELERDGDYPSEIVPAVKGDAGWLL</sequence>
<dbReference type="AlphaFoldDB" id="A0A1Y5SBC8"/>
<name>A0A1Y5SBC8_9RHOB</name>
<dbReference type="SUPFAM" id="SSF53335">
    <property type="entry name" value="S-adenosyl-L-methionine-dependent methyltransferases"/>
    <property type="match status" value="1"/>
</dbReference>
<evidence type="ECO:0008006" key="3">
    <source>
        <dbReference type="Google" id="ProtNLM"/>
    </source>
</evidence>
<reference evidence="1 2" key="1">
    <citation type="submission" date="2017-03" db="EMBL/GenBank/DDBJ databases">
        <authorList>
            <person name="Afonso C.L."/>
            <person name="Miller P.J."/>
            <person name="Scott M.A."/>
            <person name="Spackman E."/>
            <person name="Goraichik I."/>
            <person name="Dimitrov K.M."/>
            <person name="Suarez D.L."/>
            <person name="Swayne D.E."/>
        </authorList>
    </citation>
    <scope>NUCLEOTIDE SEQUENCE [LARGE SCALE GENOMIC DNA]</scope>
    <source>
        <strain evidence="1 2">CECT 8620</strain>
    </source>
</reference>
<dbReference type="InterPro" id="IPR029063">
    <property type="entry name" value="SAM-dependent_MTases_sf"/>
</dbReference>